<name>A0A087UKM1_STEMI</name>
<accession>A0A087UKM1</accession>
<protein>
    <submittedName>
        <fullName evidence="2">Uncharacterized protein</fullName>
    </submittedName>
</protein>
<dbReference type="EMBL" id="KK120269">
    <property type="protein sequence ID" value="KFM77910.1"/>
    <property type="molecule type" value="Genomic_DNA"/>
</dbReference>
<evidence type="ECO:0000256" key="1">
    <source>
        <dbReference type="SAM" id="SignalP"/>
    </source>
</evidence>
<keyword evidence="1" id="KW-0732">Signal</keyword>
<gene>
    <name evidence="2" type="ORF">X975_02170</name>
</gene>
<dbReference type="OrthoDB" id="10329520at2759"/>
<dbReference type="AlphaFoldDB" id="A0A087UKM1"/>
<evidence type="ECO:0000313" key="3">
    <source>
        <dbReference type="Proteomes" id="UP000054359"/>
    </source>
</evidence>
<organism evidence="2 3">
    <name type="scientific">Stegodyphus mimosarum</name>
    <name type="common">African social velvet spider</name>
    <dbReference type="NCBI Taxonomy" id="407821"/>
    <lineage>
        <taxon>Eukaryota</taxon>
        <taxon>Metazoa</taxon>
        <taxon>Ecdysozoa</taxon>
        <taxon>Arthropoda</taxon>
        <taxon>Chelicerata</taxon>
        <taxon>Arachnida</taxon>
        <taxon>Araneae</taxon>
        <taxon>Araneomorphae</taxon>
        <taxon>Entelegynae</taxon>
        <taxon>Eresoidea</taxon>
        <taxon>Eresidae</taxon>
        <taxon>Stegodyphus</taxon>
    </lineage>
</organism>
<feature type="chain" id="PRO_5001830695" evidence="1">
    <location>
        <begin position="26"/>
        <end position="142"/>
    </location>
</feature>
<reference evidence="2 3" key="1">
    <citation type="submission" date="2013-11" db="EMBL/GenBank/DDBJ databases">
        <title>Genome sequencing of Stegodyphus mimosarum.</title>
        <authorList>
            <person name="Bechsgaard J."/>
        </authorList>
    </citation>
    <scope>NUCLEOTIDE SEQUENCE [LARGE SCALE GENOMIC DNA]</scope>
</reference>
<feature type="signal peptide" evidence="1">
    <location>
        <begin position="1"/>
        <end position="25"/>
    </location>
</feature>
<proteinExistence type="predicted"/>
<feature type="non-terminal residue" evidence="2">
    <location>
        <position position="142"/>
    </location>
</feature>
<dbReference type="Proteomes" id="UP000054359">
    <property type="component" value="Unassembled WGS sequence"/>
</dbReference>
<evidence type="ECO:0000313" key="2">
    <source>
        <dbReference type="EMBL" id="KFM77910.1"/>
    </source>
</evidence>
<keyword evidence="3" id="KW-1185">Reference proteome</keyword>
<sequence>MCDNMLLKFLSLLFIIAALQAPVNSQQTEEEATEYSYTTPPQAYFIYKVKALNTALFYVLDGLKEDIKNGEEVNISPIYRIRILMIKIKAFGGEIEETNLSLLNEIQPTLPQYLVEDMKNAGINLDTEFLSLKESTLFPDNV</sequence>